<protein>
    <submittedName>
        <fullName evidence="2">Uncharacterized protein</fullName>
    </submittedName>
</protein>
<reference evidence="2" key="1">
    <citation type="journal article" date="2022" name="bioRxiv">
        <title>Sequencing and chromosome-scale assembly of the giantPleurodeles waltlgenome.</title>
        <authorList>
            <person name="Brown T."/>
            <person name="Elewa A."/>
            <person name="Iarovenko S."/>
            <person name="Subramanian E."/>
            <person name="Araus A.J."/>
            <person name="Petzold A."/>
            <person name="Susuki M."/>
            <person name="Suzuki K.-i.T."/>
            <person name="Hayashi T."/>
            <person name="Toyoda A."/>
            <person name="Oliveira C."/>
            <person name="Osipova E."/>
            <person name="Leigh N.D."/>
            <person name="Simon A."/>
            <person name="Yun M.H."/>
        </authorList>
    </citation>
    <scope>NUCLEOTIDE SEQUENCE</scope>
    <source>
        <strain evidence="2">20211129_DDA</strain>
        <tissue evidence="2">Liver</tissue>
    </source>
</reference>
<evidence type="ECO:0000256" key="1">
    <source>
        <dbReference type="SAM" id="MobiDB-lite"/>
    </source>
</evidence>
<evidence type="ECO:0000313" key="3">
    <source>
        <dbReference type="Proteomes" id="UP001066276"/>
    </source>
</evidence>
<evidence type="ECO:0000313" key="2">
    <source>
        <dbReference type="EMBL" id="KAJ1100641.1"/>
    </source>
</evidence>
<dbReference type="EMBL" id="JANPWB010000014">
    <property type="protein sequence ID" value="KAJ1100641.1"/>
    <property type="molecule type" value="Genomic_DNA"/>
</dbReference>
<feature type="region of interest" description="Disordered" evidence="1">
    <location>
        <begin position="138"/>
        <end position="157"/>
    </location>
</feature>
<sequence>MEVNKVVQALKVLQEAGREDLIKDGVLEQAWVGLRRPKRSSSDRVSAAVLACKFSAASPKKCRKFKSKSVAGRKVLISPDYEREESRVSSVGGLPGVSAVRRGAARFARRSGSSFQQRVAAAGRGAVVTSAVGGVGKPLGRGSRARSWAGGRRPQAAMSTCGQMGESVARARTRFSKGARAHKDLVPQAPLTLESGGEHGNAPFEERRLGGAANMAAPSDLRDLAVDKDIFKKGEGGHRFMAEQASTGIIIIDSEEESEVLELQFEGEHQRFGRPAGGPLAVGVRAPPGRRLEERAQSGAVCLTAREVTPLEVRSLETSARGLEPRSDSGSAILGDDEEEELDYGDDGDQVAVPQASSSGQAFQGERLSRREIAANLTTGEGFDTGTGGLAIGGVRSGVRALKNVDVEIQAGGEGKKSKVGDSLSTVQEVTGPDQLGCREEAL</sequence>
<organism evidence="2 3">
    <name type="scientific">Pleurodeles waltl</name>
    <name type="common">Iberian ribbed newt</name>
    <dbReference type="NCBI Taxonomy" id="8319"/>
    <lineage>
        <taxon>Eukaryota</taxon>
        <taxon>Metazoa</taxon>
        <taxon>Chordata</taxon>
        <taxon>Craniata</taxon>
        <taxon>Vertebrata</taxon>
        <taxon>Euteleostomi</taxon>
        <taxon>Amphibia</taxon>
        <taxon>Batrachia</taxon>
        <taxon>Caudata</taxon>
        <taxon>Salamandroidea</taxon>
        <taxon>Salamandridae</taxon>
        <taxon>Pleurodelinae</taxon>
        <taxon>Pleurodeles</taxon>
    </lineage>
</organism>
<feature type="compositionally biased region" description="Low complexity" evidence="1">
    <location>
        <begin position="140"/>
        <end position="153"/>
    </location>
</feature>
<feature type="region of interest" description="Disordered" evidence="1">
    <location>
        <begin position="412"/>
        <end position="443"/>
    </location>
</feature>
<gene>
    <name evidence="2" type="ORF">NDU88_005722</name>
</gene>
<name>A0AAV7MA74_PLEWA</name>
<dbReference type="AlphaFoldDB" id="A0AAV7MA74"/>
<comment type="caution">
    <text evidence="2">The sequence shown here is derived from an EMBL/GenBank/DDBJ whole genome shotgun (WGS) entry which is preliminary data.</text>
</comment>
<keyword evidence="3" id="KW-1185">Reference proteome</keyword>
<dbReference type="Proteomes" id="UP001066276">
    <property type="component" value="Chromosome 10"/>
</dbReference>
<accession>A0AAV7MA74</accession>
<proteinExistence type="predicted"/>